<dbReference type="SUPFAM" id="SSF82607">
    <property type="entry name" value="YbaB-like"/>
    <property type="match status" value="1"/>
</dbReference>
<reference evidence="2" key="2">
    <citation type="submission" date="2020-09" db="EMBL/GenBank/DDBJ databases">
        <authorList>
            <person name="Sun Q."/>
            <person name="Kim S."/>
        </authorList>
    </citation>
    <scope>NUCLEOTIDE SEQUENCE</scope>
    <source>
        <strain evidence="2">KCTC 12988</strain>
    </source>
</reference>
<dbReference type="InterPro" id="IPR036894">
    <property type="entry name" value="YbaB-like_sf"/>
</dbReference>
<evidence type="ECO:0000313" key="3">
    <source>
        <dbReference type="Proteomes" id="UP000644507"/>
    </source>
</evidence>
<dbReference type="RefSeq" id="WP_189571019.1">
    <property type="nucleotide sequence ID" value="NZ_BMXI01000012.1"/>
</dbReference>
<dbReference type="InterPro" id="IPR004401">
    <property type="entry name" value="YbaB/EbfC"/>
</dbReference>
<dbReference type="NCBIfam" id="TIGR00103">
    <property type="entry name" value="DNA_YbaB_EbfC"/>
    <property type="match status" value="1"/>
</dbReference>
<protein>
    <recommendedName>
        <fullName evidence="1">Nucleoid-associated protein GCM10007100_28140</fullName>
    </recommendedName>
</protein>
<dbReference type="GO" id="GO:0003677">
    <property type="term" value="F:DNA binding"/>
    <property type="evidence" value="ECO:0007669"/>
    <property type="project" value="UniProtKB-UniRule"/>
</dbReference>
<organism evidence="2 3">
    <name type="scientific">Roseibacillus persicicus</name>
    <dbReference type="NCBI Taxonomy" id="454148"/>
    <lineage>
        <taxon>Bacteria</taxon>
        <taxon>Pseudomonadati</taxon>
        <taxon>Verrucomicrobiota</taxon>
        <taxon>Verrucomicrobiia</taxon>
        <taxon>Verrucomicrobiales</taxon>
        <taxon>Verrucomicrobiaceae</taxon>
        <taxon>Roseibacillus</taxon>
    </lineage>
</organism>
<sequence>MNIAKLMEQAKKLQEAQADLSSKTVEASDPSGKVTVVANGAGEIQSLTIDPAIVSADDTEFLQNLVMSTCNSALKEARESAAKDMAANLNIPGLG</sequence>
<keyword evidence="3" id="KW-1185">Reference proteome</keyword>
<evidence type="ECO:0000256" key="1">
    <source>
        <dbReference type="HAMAP-Rule" id="MF_00274"/>
    </source>
</evidence>
<dbReference type="AlphaFoldDB" id="A0A918TQY4"/>
<dbReference type="Gene3D" id="3.30.1310.10">
    <property type="entry name" value="Nucleoid-associated protein YbaB-like domain"/>
    <property type="match status" value="1"/>
</dbReference>
<dbReference type="Pfam" id="PF02575">
    <property type="entry name" value="YbaB_DNA_bd"/>
    <property type="match status" value="1"/>
</dbReference>
<dbReference type="EMBL" id="BMXI01000012">
    <property type="protein sequence ID" value="GHC59363.1"/>
    <property type="molecule type" value="Genomic_DNA"/>
</dbReference>
<gene>
    <name evidence="2" type="ORF">GCM10007100_28140</name>
</gene>
<comment type="subunit">
    <text evidence="1">Homodimer.</text>
</comment>
<dbReference type="HAMAP" id="MF_00274">
    <property type="entry name" value="DNA_YbaB_EbfC"/>
    <property type="match status" value="1"/>
</dbReference>
<comment type="subcellular location">
    <subcellularLocation>
        <location evidence="1">Cytoplasm</location>
        <location evidence="1">Nucleoid</location>
    </subcellularLocation>
</comment>
<evidence type="ECO:0000313" key="2">
    <source>
        <dbReference type="EMBL" id="GHC59363.1"/>
    </source>
</evidence>
<name>A0A918TQY4_9BACT</name>
<keyword evidence="1" id="KW-0963">Cytoplasm</keyword>
<comment type="caution">
    <text evidence="2">The sequence shown here is derived from an EMBL/GenBank/DDBJ whole genome shotgun (WGS) entry which is preliminary data.</text>
</comment>
<comment type="similarity">
    <text evidence="1">Belongs to the YbaB/EbfC family.</text>
</comment>
<reference evidence="2" key="1">
    <citation type="journal article" date="2014" name="Int. J. Syst. Evol. Microbiol.">
        <title>Complete genome sequence of Corynebacterium casei LMG S-19264T (=DSM 44701T), isolated from a smear-ripened cheese.</title>
        <authorList>
            <consortium name="US DOE Joint Genome Institute (JGI-PGF)"/>
            <person name="Walter F."/>
            <person name="Albersmeier A."/>
            <person name="Kalinowski J."/>
            <person name="Ruckert C."/>
        </authorList>
    </citation>
    <scope>NUCLEOTIDE SEQUENCE</scope>
    <source>
        <strain evidence="2">KCTC 12988</strain>
    </source>
</reference>
<dbReference type="PIRSF" id="PIRSF004555">
    <property type="entry name" value="UCP004555"/>
    <property type="match status" value="1"/>
</dbReference>
<accession>A0A918TQY4</accession>
<proteinExistence type="inferred from homology"/>
<keyword evidence="1" id="KW-0238">DNA-binding</keyword>
<dbReference type="Proteomes" id="UP000644507">
    <property type="component" value="Unassembled WGS sequence"/>
</dbReference>
<comment type="function">
    <text evidence="1">Binds to DNA and alters its conformation. May be involved in regulation of gene expression, nucleoid organization and DNA protection.</text>
</comment>
<dbReference type="GO" id="GO:0043590">
    <property type="term" value="C:bacterial nucleoid"/>
    <property type="evidence" value="ECO:0007669"/>
    <property type="project" value="UniProtKB-UniRule"/>
</dbReference>
<dbReference type="GO" id="GO:0005737">
    <property type="term" value="C:cytoplasm"/>
    <property type="evidence" value="ECO:0007669"/>
    <property type="project" value="UniProtKB-UniRule"/>
</dbReference>